<dbReference type="PIRSF" id="PIRSF006615">
    <property type="entry name" value="Zn_crbxpep_Taq"/>
    <property type="match status" value="1"/>
</dbReference>
<name>A0AAW0F6R5_9TRYP</name>
<dbReference type="FunFam" id="1.10.1370.30:FF:000003">
    <property type="entry name" value="Thermostable carboxypeptidase 1"/>
    <property type="match status" value="1"/>
</dbReference>
<evidence type="ECO:0000256" key="9">
    <source>
        <dbReference type="PIRSR" id="PIRSR006615-2"/>
    </source>
</evidence>
<sequence length="505" mass="57616">MSEAYGALEKLFEEHYRYHHMMQLALWDARTMMPPKGAKARGAATAQLKWHMHELLTNAYIQKLLAAAATEAPRLGEIEQANLREMRRRHLSESALPAEFVLRKARLVTEATVCWAKARAQNSFALYEPYLRQCIACAREEARYRSAIFGTGTYESLFHLYECGMSLESVDAIFADMKVWLPALLRKVLAAQKTRMAATVPLKGPFPVEQQRPLCEFMAQVWGFDFEGGRLDPSPHPFTGMVAEDTRITTNYSTATYAKAMFMTIHETGHSRYNVNLGPSGKRGQPVAEVRSLVIHEGQSRMAEVVIGRSGAFAHYATPVLRRFLGEDPAFASAENVRQVHQRVQPDYIRITADEVCYPLHILLRYEIERDLIEGRIEVEDVPRVWNEKMQSYLGLSTEGRDNVGCLQDTHWSWCSFGYFPTYTLGSMYAAQLMASIKRELGEAVVNEAIRTGQLAPILAKQQEKVWQHGSRYSTEELIRRSTGEALNPQYFRDYLERRYLHGED</sequence>
<evidence type="ECO:0000256" key="5">
    <source>
        <dbReference type="ARBA" id="ARBA00023049"/>
    </source>
</evidence>
<keyword evidence="3" id="KW-0479">Metal-binding</keyword>
<evidence type="ECO:0000256" key="1">
    <source>
        <dbReference type="ARBA" id="ARBA00022645"/>
    </source>
</evidence>
<dbReference type="PRINTS" id="PR00998">
    <property type="entry name" value="CRBOXYPTASET"/>
</dbReference>
<dbReference type="AlphaFoldDB" id="A0AAW0F6R5"/>
<accession>A0AAW0F6R5</accession>
<dbReference type="GO" id="GO:0046914">
    <property type="term" value="F:transition metal ion binding"/>
    <property type="evidence" value="ECO:0007669"/>
    <property type="project" value="UniProtKB-ARBA"/>
</dbReference>
<evidence type="ECO:0000313" key="11">
    <source>
        <dbReference type="Proteomes" id="UP001430356"/>
    </source>
</evidence>
<keyword evidence="4" id="KW-0378">Hydrolase</keyword>
<dbReference type="Pfam" id="PF02074">
    <property type="entry name" value="Peptidase_M32"/>
    <property type="match status" value="1"/>
</dbReference>
<keyword evidence="5" id="KW-0482">Metalloprotease</keyword>
<comment type="caution">
    <text evidence="10">The sequence shown here is derived from an EMBL/GenBank/DDBJ whole genome shotgun (WGS) entry which is preliminary data.</text>
</comment>
<evidence type="ECO:0000256" key="2">
    <source>
        <dbReference type="ARBA" id="ARBA00022670"/>
    </source>
</evidence>
<evidence type="ECO:0000313" key="10">
    <source>
        <dbReference type="EMBL" id="KAK7201336.1"/>
    </source>
</evidence>
<dbReference type="SUPFAM" id="SSF55486">
    <property type="entry name" value="Metalloproteases ('zincins'), catalytic domain"/>
    <property type="match status" value="1"/>
</dbReference>
<reference evidence="10 11" key="1">
    <citation type="journal article" date="2021" name="MBio">
        <title>A New Model Trypanosomatid, Novymonas esmeraldas: Genomic Perception of Its 'Candidatus Pandoraea novymonadis' Endosymbiont.</title>
        <authorList>
            <person name="Zakharova A."/>
            <person name="Saura A."/>
            <person name="Butenko A."/>
            <person name="Podesvova L."/>
            <person name="Warmusova S."/>
            <person name="Kostygov A.Y."/>
            <person name="Nenarokova A."/>
            <person name="Lukes J."/>
            <person name="Opperdoes F.R."/>
            <person name="Yurchenko V."/>
        </authorList>
    </citation>
    <scope>NUCLEOTIDE SEQUENCE [LARGE SCALE GENOMIC DNA]</scope>
    <source>
        <strain evidence="10 11">E262AT.01</strain>
    </source>
</reference>
<dbReference type="EC" id="3.4.17.19" evidence="8"/>
<keyword evidence="11" id="KW-1185">Reference proteome</keyword>
<keyword evidence="1 10" id="KW-0121">Carboxypeptidase</keyword>
<dbReference type="Proteomes" id="UP001430356">
    <property type="component" value="Unassembled WGS sequence"/>
</dbReference>
<dbReference type="PROSITE" id="PS52034">
    <property type="entry name" value="PEPTIDASE_M32"/>
    <property type="match status" value="1"/>
</dbReference>
<dbReference type="GO" id="GO:0004181">
    <property type="term" value="F:metallocarboxypeptidase activity"/>
    <property type="evidence" value="ECO:0007669"/>
    <property type="project" value="InterPro"/>
</dbReference>
<dbReference type="Gene3D" id="1.10.1370.30">
    <property type="match status" value="1"/>
</dbReference>
<dbReference type="EMBL" id="JAECZO010000014">
    <property type="protein sequence ID" value="KAK7201336.1"/>
    <property type="molecule type" value="Genomic_DNA"/>
</dbReference>
<evidence type="ECO:0000256" key="8">
    <source>
        <dbReference type="ARBA" id="ARBA00066553"/>
    </source>
</evidence>
<evidence type="ECO:0000256" key="6">
    <source>
        <dbReference type="ARBA" id="ARBA00052755"/>
    </source>
</evidence>
<dbReference type="InterPro" id="IPR001333">
    <property type="entry name" value="Peptidase_M32_Taq"/>
</dbReference>
<protein>
    <recommendedName>
        <fullName evidence="8">carboxypeptidase Taq</fullName>
        <ecNumber evidence="8">3.4.17.19</ecNumber>
    </recommendedName>
</protein>
<dbReference type="GO" id="GO:0006508">
    <property type="term" value="P:proteolysis"/>
    <property type="evidence" value="ECO:0007669"/>
    <property type="project" value="UniProtKB-KW"/>
</dbReference>
<dbReference type="CDD" id="cd06460">
    <property type="entry name" value="M32_Taq"/>
    <property type="match status" value="1"/>
</dbReference>
<evidence type="ECO:0000256" key="4">
    <source>
        <dbReference type="ARBA" id="ARBA00022801"/>
    </source>
</evidence>
<proteinExistence type="inferred from homology"/>
<comment type="catalytic activity">
    <reaction evidence="6">
        <text>Release of a C-terminal amino acid with broad specificity, except for -Pro.</text>
        <dbReference type="EC" id="3.4.17.19"/>
    </reaction>
</comment>
<organism evidence="10 11">
    <name type="scientific">Novymonas esmeraldas</name>
    <dbReference type="NCBI Taxonomy" id="1808958"/>
    <lineage>
        <taxon>Eukaryota</taxon>
        <taxon>Discoba</taxon>
        <taxon>Euglenozoa</taxon>
        <taxon>Kinetoplastea</taxon>
        <taxon>Metakinetoplastina</taxon>
        <taxon>Trypanosomatida</taxon>
        <taxon>Trypanosomatidae</taxon>
        <taxon>Novymonas</taxon>
    </lineage>
</organism>
<evidence type="ECO:0000256" key="7">
    <source>
        <dbReference type="ARBA" id="ARBA00061580"/>
    </source>
</evidence>
<feature type="active site" description="Proton donor/acceptor" evidence="9">
    <location>
        <position position="267"/>
    </location>
</feature>
<comment type="similarity">
    <text evidence="7">Belongs to the peptidase M32 family.</text>
</comment>
<dbReference type="PANTHER" id="PTHR34217">
    <property type="entry name" value="METAL-DEPENDENT CARBOXYPEPTIDASE"/>
    <property type="match status" value="1"/>
</dbReference>
<gene>
    <name evidence="10" type="ORF">NESM_000195900</name>
</gene>
<evidence type="ECO:0000256" key="3">
    <source>
        <dbReference type="ARBA" id="ARBA00022723"/>
    </source>
</evidence>
<dbReference type="PANTHER" id="PTHR34217:SF1">
    <property type="entry name" value="CARBOXYPEPTIDASE 1"/>
    <property type="match status" value="1"/>
</dbReference>
<keyword evidence="2" id="KW-0645">Protease</keyword>